<evidence type="ECO:0000256" key="1">
    <source>
        <dbReference type="SAM" id="MobiDB-lite"/>
    </source>
</evidence>
<feature type="compositionally biased region" description="Acidic residues" evidence="1">
    <location>
        <begin position="209"/>
        <end position="218"/>
    </location>
</feature>
<dbReference type="STRING" id="139420.A0A371DMF2"/>
<feature type="compositionally biased region" description="Basic and acidic residues" evidence="1">
    <location>
        <begin position="387"/>
        <end position="396"/>
    </location>
</feature>
<dbReference type="Proteomes" id="UP000256964">
    <property type="component" value="Unassembled WGS sequence"/>
</dbReference>
<dbReference type="EMBL" id="KZ857386">
    <property type="protein sequence ID" value="RDX53708.1"/>
    <property type="molecule type" value="Genomic_DNA"/>
</dbReference>
<dbReference type="GO" id="GO:0031047">
    <property type="term" value="P:regulatory ncRNA-mediated gene silencing"/>
    <property type="evidence" value="ECO:0007669"/>
    <property type="project" value="InterPro"/>
</dbReference>
<keyword evidence="3" id="KW-1185">Reference proteome</keyword>
<proteinExistence type="predicted"/>
<dbReference type="AlphaFoldDB" id="A0A371DMF2"/>
<organism evidence="2 3">
    <name type="scientific">Lentinus brumalis</name>
    <dbReference type="NCBI Taxonomy" id="2498619"/>
    <lineage>
        <taxon>Eukaryota</taxon>
        <taxon>Fungi</taxon>
        <taxon>Dikarya</taxon>
        <taxon>Basidiomycota</taxon>
        <taxon>Agaricomycotina</taxon>
        <taxon>Agaricomycetes</taxon>
        <taxon>Polyporales</taxon>
        <taxon>Polyporaceae</taxon>
        <taxon>Lentinus</taxon>
    </lineage>
</organism>
<gene>
    <name evidence="2" type="ORF">OH76DRAFT_1415826</name>
</gene>
<dbReference type="InterPro" id="IPR018606">
    <property type="entry name" value="Arb1"/>
</dbReference>
<protein>
    <submittedName>
        <fullName evidence="2">Uncharacterized protein</fullName>
    </submittedName>
</protein>
<sequence length="693" mass="77432">MDPPTASEQRNVDVTASTTDAPPQAAAVPANTEWPQSAIESNPWITFPPFPVVPPGVDLIPYKDFKPLGIHIVQDPEPGYVEVDGLGIPTLTLRVHHDLTEMEKRKRKNKKKVAPNGSIIRLAWYDEWEENESSRRLSAPIDPSLPRVERLHIATHEFKSGRPLHQNQDLQNIWNNFRVFIGLISSIQPPAVRKMNAAMNHAMAQQQEQNDEEEEEEMPNAGPPKERTILVGDEQSPRNAPNPLPPSSMTEEDREKKREYYREVRNEKSDRFLNDAEQCIRIFLSGYFRDRGLMFSEKFCRDAPILLDFFLKFLIRNRIFPEMEKSIKKAIAITELARKELPHTFVLSKAIPDGFSEGCKLLYGSMERAHVWSTEVAAEDASESSEPEAKRQKLQEETEVLRAAVGTEEIELVTPDIMEGMEQDMKDLTAKGVDGEEANPDEEPAPAWGDPVANDWGAPEPAESWGVGPTESPFSKYLGPTALPLTHTTGVIEQSTRRIKSVTMPTSKATQHKKKSKKAGEPASLHDPEAVERELDATFAKMTLVPWPDWDTYEKADIVKPKLLPDSRGAAVTDDCEGAEVTAGPGPTHNPFKDEITVYVEPSTADKLIVGMGICATWVQLARVDPTVPIELDPRLFNNLWPYGIEKEPGGPGVPVALTNIWYMEGILAVHPSFFKDMIPLPTTADVFGEEPA</sequence>
<reference evidence="2 3" key="1">
    <citation type="journal article" date="2018" name="Biotechnol. Biofuels">
        <title>Integrative visual omics of the white-rot fungus Polyporus brumalis exposes the biotechnological potential of its oxidative enzymes for delignifying raw plant biomass.</title>
        <authorList>
            <person name="Miyauchi S."/>
            <person name="Rancon A."/>
            <person name="Drula E."/>
            <person name="Hage H."/>
            <person name="Chaduli D."/>
            <person name="Favel A."/>
            <person name="Grisel S."/>
            <person name="Henrissat B."/>
            <person name="Herpoel-Gimbert I."/>
            <person name="Ruiz-Duenas F.J."/>
            <person name="Chevret D."/>
            <person name="Hainaut M."/>
            <person name="Lin J."/>
            <person name="Wang M."/>
            <person name="Pangilinan J."/>
            <person name="Lipzen A."/>
            <person name="Lesage-Meessen L."/>
            <person name="Navarro D."/>
            <person name="Riley R."/>
            <person name="Grigoriev I.V."/>
            <person name="Zhou S."/>
            <person name="Raouche S."/>
            <person name="Rosso M.N."/>
        </authorList>
    </citation>
    <scope>NUCLEOTIDE SEQUENCE [LARGE SCALE GENOMIC DNA]</scope>
    <source>
        <strain evidence="2 3">BRFM 1820</strain>
    </source>
</reference>
<evidence type="ECO:0000313" key="2">
    <source>
        <dbReference type="EMBL" id="RDX53708.1"/>
    </source>
</evidence>
<feature type="compositionally biased region" description="Basic and acidic residues" evidence="1">
    <location>
        <begin position="251"/>
        <end position="260"/>
    </location>
</feature>
<feature type="region of interest" description="Disordered" evidence="1">
    <location>
        <begin position="201"/>
        <end position="260"/>
    </location>
</feature>
<name>A0A371DMF2_9APHY</name>
<feature type="compositionally biased region" description="Acidic residues" evidence="1">
    <location>
        <begin position="377"/>
        <end position="386"/>
    </location>
</feature>
<accession>A0A371DMF2</accession>
<feature type="region of interest" description="Disordered" evidence="1">
    <location>
        <begin position="377"/>
        <end position="396"/>
    </location>
</feature>
<feature type="region of interest" description="Disordered" evidence="1">
    <location>
        <begin position="1"/>
        <end position="27"/>
    </location>
</feature>
<feature type="compositionally biased region" description="Polar residues" evidence="1">
    <location>
        <begin position="1"/>
        <end position="21"/>
    </location>
</feature>
<feature type="region of interest" description="Disordered" evidence="1">
    <location>
        <begin position="499"/>
        <end position="527"/>
    </location>
</feature>
<dbReference type="OrthoDB" id="435402at2759"/>
<evidence type="ECO:0000313" key="3">
    <source>
        <dbReference type="Proteomes" id="UP000256964"/>
    </source>
</evidence>
<dbReference type="GO" id="GO:0033167">
    <property type="term" value="C:ARC complex"/>
    <property type="evidence" value="ECO:0007669"/>
    <property type="project" value="InterPro"/>
</dbReference>
<dbReference type="Pfam" id="PF09692">
    <property type="entry name" value="Arb1"/>
    <property type="match status" value="1"/>
</dbReference>
<feature type="compositionally biased region" description="Basic and acidic residues" evidence="1">
    <location>
        <begin position="518"/>
        <end position="527"/>
    </location>
</feature>